<sequence length="204" mass="24006">MIQKLMKNNYTELREELDVSTLGGTLNKSTIKKKNKILEEENTQLKLLLNETKLTNERDNFVNNEGKLQELMIQLSKKIEKLKNDNETLKQKVVSYNEDTNEINVLNIIKTKNKNKCETEKFIDILTDEECRQVLFYICSHLKINDFTNIDTNLRNVEITIKSVPQMQKFISEVDDLVWKSKDEDKTIHKLSETLNEIKKLIKK</sequence>
<accession>A0A1Y2EPQ8</accession>
<organism evidence="2 3">
    <name type="scientific">Neocallimastix californiae</name>
    <dbReference type="NCBI Taxonomy" id="1754190"/>
    <lineage>
        <taxon>Eukaryota</taxon>
        <taxon>Fungi</taxon>
        <taxon>Fungi incertae sedis</taxon>
        <taxon>Chytridiomycota</taxon>
        <taxon>Chytridiomycota incertae sedis</taxon>
        <taxon>Neocallimastigomycetes</taxon>
        <taxon>Neocallimastigales</taxon>
        <taxon>Neocallimastigaceae</taxon>
        <taxon>Neocallimastix</taxon>
    </lineage>
</organism>
<evidence type="ECO:0000256" key="1">
    <source>
        <dbReference type="SAM" id="Coils"/>
    </source>
</evidence>
<dbReference type="EMBL" id="MCOG01000033">
    <property type="protein sequence ID" value="ORY73581.1"/>
    <property type="molecule type" value="Genomic_DNA"/>
</dbReference>
<evidence type="ECO:0000313" key="3">
    <source>
        <dbReference type="Proteomes" id="UP000193920"/>
    </source>
</evidence>
<feature type="coiled-coil region" evidence="1">
    <location>
        <begin position="31"/>
        <end position="99"/>
    </location>
</feature>
<reference evidence="2 3" key="1">
    <citation type="submission" date="2016-08" db="EMBL/GenBank/DDBJ databases">
        <title>A Parts List for Fungal Cellulosomes Revealed by Comparative Genomics.</title>
        <authorList>
            <consortium name="DOE Joint Genome Institute"/>
            <person name="Haitjema C.H."/>
            <person name="Gilmore S.P."/>
            <person name="Henske J.K."/>
            <person name="Solomon K.V."/>
            <person name="De Groot R."/>
            <person name="Kuo A."/>
            <person name="Mondo S.J."/>
            <person name="Salamov A.A."/>
            <person name="Labutti K."/>
            <person name="Zhao Z."/>
            <person name="Chiniquy J."/>
            <person name="Barry K."/>
            <person name="Brewer H.M."/>
            <person name="Purvine S.O."/>
            <person name="Wright A.T."/>
            <person name="Boxma B."/>
            <person name="Van Alen T."/>
            <person name="Hackstein J.H."/>
            <person name="Baker S.E."/>
            <person name="Grigoriev I.V."/>
            <person name="O'Malley M.A."/>
        </authorList>
    </citation>
    <scope>NUCLEOTIDE SEQUENCE [LARGE SCALE GENOMIC DNA]</scope>
    <source>
        <strain evidence="2 3">G1</strain>
    </source>
</reference>
<evidence type="ECO:0000313" key="2">
    <source>
        <dbReference type="EMBL" id="ORY73581.1"/>
    </source>
</evidence>
<comment type="caution">
    <text evidence="2">The sequence shown here is derived from an EMBL/GenBank/DDBJ whole genome shotgun (WGS) entry which is preliminary data.</text>
</comment>
<protein>
    <submittedName>
        <fullName evidence="2">Uncharacterized protein</fullName>
    </submittedName>
</protein>
<gene>
    <name evidence="2" type="ORF">LY90DRAFT_503125</name>
</gene>
<dbReference type="AlphaFoldDB" id="A0A1Y2EPQ8"/>
<keyword evidence="3" id="KW-1185">Reference proteome</keyword>
<keyword evidence="1" id="KW-0175">Coiled coil</keyword>
<proteinExistence type="predicted"/>
<dbReference type="OrthoDB" id="2128169at2759"/>
<dbReference type="Proteomes" id="UP000193920">
    <property type="component" value="Unassembled WGS sequence"/>
</dbReference>
<name>A0A1Y2EPQ8_9FUNG</name>